<dbReference type="PANTHER" id="PTHR43210">
    <property type="entry name" value="DETHIOBIOTIN SYNTHETASE"/>
    <property type="match status" value="1"/>
</dbReference>
<comment type="subcellular location">
    <subcellularLocation>
        <location evidence="9">Cytoplasm</location>
    </subcellularLocation>
</comment>
<dbReference type="UniPathway" id="UPA00078">
    <property type="reaction ID" value="UER00161"/>
</dbReference>
<keyword evidence="4 9" id="KW-0547">Nucleotide-binding</keyword>
<dbReference type="PANTHER" id="PTHR43210:SF2">
    <property type="entry name" value="ATP-DEPENDENT DETHIOBIOTIN SYNTHETASE BIOD 2"/>
    <property type="match status" value="1"/>
</dbReference>
<comment type="catalytic activity">
    <reaction evidence="9">
        <text>(7R,8S)-7,8-diammoniononanoate + CO2 + ATP = (4R,5S)-dethiobiotin + ADP + phosphate + 3 H(+)</text>
        <dbReference type="Rhea" id="RHEA:15805"/>
        <dbReference type="ChEBI" id="CHEBI:15378"/>
        <dbReference type="ChEBI" id="CHEBI:16526"/>
        <dbReference type="ChEBI" id="CHEBI:30616"/>
        <dbReference type="ChEBI" id="CHEBI:43474"/>
        <dbReference type="ChEBI" id="CHEBI:149469"/>
        <dbReference type="ChEBI" id="CHEBI:149473"/>
        <dbReference type="ChEBI" id="CHEBI:456216"/>
        <dbReference type="EC" id="6.3.3.3"/>
    </reaction>
</comment>
<dbReference type="Gene3D" id="3.40.50.300">
    <property type="entry name" value="P-loop containing nucleotide triphosphate hydrolases"/>
    <property type="match status" value="1"/>
</dbReference>
<comment type="similarity">
    <text evidence="9">Belongs to the dethiobiotin synthetase family.</text>
</comment>
<keyword evidence="1 9" id="KW-0963">Cytoplasm</keyword>
<dbReference type="EC" id="6.3.3.3" evidence="9"/>
<dbReference type="GO" id="GO:0009102">
    <property type="term" value="P:biotin biosynthetic process"/>
    <property type="evidence" value="ECO:0007669"/>
    <property type="project" value="UniProtKB-UniRule"/>
</dbReference>
<dbReference type="GO" id="GO:0042803">
    <property type="term" value="F:protein homodimerization activity"/>
    <property type="evidence" value="ECO:0007669"/>
    <property type="project" value="UniProtKB-ARBA"/>
</dbReference>
<comment type="subunit">
    <text evidence="9">Homodimer.</text>
</comment>
<dbReference type="HAMAP" id="MF_00336">
    <property type="entry name" value="BioD"/>
    <property type="match status" value="1"/>
</dbReference>
<keyword evidence="2 9" id="KW-0436">Ligase</keyword>
<comment type="pathway">
    <text evidence="9">Cofactor biosynthesis; biotin biosynthesis; biotin from 7,8-diaminononanoate: step 1/2.</text>
</comment>
<dbReference type="CDD" id="cd03109">
    <property type="entry name" value="DTBS"/>
    <property type="match status" value="1"/>
</dbReference>
<dbReference type="InterPro" id="IPR027417">
    <property type="entry name" value="P-loop_NTPase"/>
</dbReference>
<dbReference type="SUPFAM" id="SSF52540">
    <property type="entry name" value="P-loop containing nucleoside triphosphate hydrolases"/>
    <property type="match status" value="1"/>
</dbReference>
<evidence type="ECO:0000256" key="6">
    <source>
        <dbReference type="ARBA" id="ARBA00022840"/>
    </source>
</evidence>
<keyword evidence="6 9" id="KW-0067">ATP-binding</keyword>
<comment type="caution">
    <text evidence="10">The sequence shown here is derived from an EMBL/GenBank/DDBJ whole genome shotgun (WGS) entry which is preliminary data.</text>
</comment>
<feature type="binding site" evidence="9">
    <location>
        <position position="116"/>
    </location>
    <ligand>
        <name>Mg(2+)</name>
        <dbReference type="ChEBI" id="CHEBI:18420"/>
    </ligand>
</feature>
<evidence type="ECO:0000256" key="3">
    <source>
        <dbReference type="ARBA" id="ARBA00022723"/>
    </source>
</evidence>
<feature type="binding site" evidence="9">
    <location>
        <begin position="14"/>
        <end position="19"/>
    </location>
    <ligand>
        <name>ATP</name>
        <dbReference type="ChEBI" id="CHEBI:30616"/>
    </ligand>
</feature>
<comment type="cofactor">
    <cofactor evidence="9">
        <name>Mg(2+)</name>
        <dbReference type="ChEBI" id="CHEBI:18420"/>
    </cofactor>
</comment>
<protein>
    <recommendedName>
        <fullName evidence="9">ATP-dependent dethiobiotin synthetase BioD</fullName>
        <ecNumber evidence="9">6.3.3.3</ecNumber>
    </recommendedName>
    <alternativeName>
        <fullName evidence="9">DTB synthetase</fullName>
        <shortName evidence="9">DTBS</shortName>
    </alternativeName>
    <alternativeName>
        <fullName evidence="9">Dethiobiotin synthase</fullName>
    </alternativeName>
</protein>
<evidence type="ECO:0000256" key="8">
    <source>
        <dbReference type="ARBA" id="ARBA00047386"/>
    </source>
</evidence>
<keyword evidence="7 9" id="KW-0460">Magnesium</keyword>
<dbReference type="NCBIfam" id="TIGR00347">
    <property type="entry name" value="bioD"/>
    <property type="match status" value="1"/>
</dbReference>
<dbReference type="GO" id="GO:0005524">
    <property type="term" value="F:ATP binding"/>
    <property type="evidence" value="ECO:0007669"/>
    <property type="project" value="UniProtKB-UniRule"/>
</dbReference>
<feature type="binding site" evidence="9">
    <location>
        <begin position="116"/>
        <end position="119"/>
    </location>
    <ligand>
        <name>ATP</name>
        <dbReference type="ChEBI" id="CHEBI:30616"/>
    </ligand>
</feature>
<accession>A0A4V2PBR3</accession>
<comment type="catalytic activity">
    <reaction evidence="8">
        <text>(7R,8S)-8-amino-7-(carboxyamino)nonanoate + ATP = (4R,5S)-dethiobiotin + ADP + phosphate + H(+)</text>
        <dbReference type="Rhea" id="RHEA:63684"/>
        <dbReference type="ChEBI" id="CHEBI:15378"/>
        <dbReference type="ChEBI" id="CHEBI:30616"/>
        <dbReference type="ChEBI" id="CHEBI:43474"/>
        <dbReference type="ChEBI" id="CHEBI:149470"/>
        <dbReference type="ChEBI" id="CHEBI:149473"/>
        <dbReference type="ChEBI" id="CHEBI:456216"/>
    </reaction>
</comment>
<evidence type="ECO:0000313" key="11">
    <source>
        <dbReference type="Proteomes" id="UP000294702"/>
    </source>
</evidence>
<dbReference type="EMBL" id="SMFT01000002">
    <property type="protein sequence ID" value="TCJ98345.1"/>
    <property type="molecule type" value="Genomic_DNA"/>
</dbReference>
<feature type="active site" evidence="9">
    <location>
        <position position="39"/>
    </location>
</feature>
<reference evidence="10 11" key="1">
    <citation type="submission" date="2019-03" db="EMBL/GenBank/DDBJ databases">
        <title>Genomic Encyclopedia of Type Strains, Phase IV (KMG-IV): sequencing the most valuable type-strain genomes for metagenomic binning, comparative biology and taxonomic classification.</title>
        <authorList>
            <person name="Goeker M."/>
        </authorList>
    </citation>
    <scope>NUCLEOTIDE SEQUENCE [LARGE SCALE GENOMIC DNA]</scope>
    <source>
        <strain evidence="10 11">DSM 15534</strain>
    </source>
</reference>
<keyword evidence="3 9" id="KW-0479">Metal-binding</keyword>
<dbReference type="GO" id="GO:0004141">
    <property type="term" value="F:dethiobiotin synthase activity"/>
    <property type="evidence" value="ECO:0007669"/>
    <property type="project" value="UniProtKB-UniRule"/>
</dbReference>
<dbReference type="GO" id="GO:0000287">
    <property type="term" value="F:magnesium ion binding"/>
    <property type="evidence" value="ECO:0007669"/>
    <property type="project" value="UniProtKB-UniRule"/>
</dbReference>
<feature type="binding site" evidence="9">
    <location>
        <position position="51"/>
    </location>
    <ligand>
        <name>Mg(2+)</name>
        <dbReference type="ChEBI" id="CHEBI:18420"/>
    </ligand>
</feature>
<dbReference type="FunFam" id="3.40.50.300:FF:000292">
    <property type="entry name" value="ATP-dependent dethiobiotin synthetase BioD"/>
    <property type="match status" value="1"/>
</dbReference>
<keyword evidence="5 9" id="KW-0093">Biotin biosynthesis</keyword>
<feature type="binding site" evidence="9">
    <location>
        <position position="51"/>
    </location>
    <ligand>
        <name>ATP</name>
        <dbReference type="ChEBI" id="CHEBI:30616"/>
    </ligand>
</feature>
<feature type="binding site" evidence="9">
    <location>
        <position position="43"/>
    </location>
    <ligand>
        <name>substrate</name>
    </ligand>
</feature>
<dbReference type="Proteomes" id="UP000294702">
    <property type="component" value="Unassembled WGS sequence"/>
</dbReference>
<evidence type="ECO:0000256" key="9">
    <source>
        <dbReference type="HAMAP-Rule" id="MF_00336"/>
    </source>
</evidence>
<keyword evidence="11" id="KW-1185">Reference proteome</keyword>
<evidence type="ECO:0000256" key="1">
    <source>
        <dbReference type="ARBA" id="ARBA00022490"/>
    </source>
</evidence>
<dbReference type="PIRSF" id="PIRSF006755">
    <property type="entry name" value="DTB_synth"/>
    <property type="match status" value="1"/>
</dbReference>
<evidence type="ECO:0000256" key="2">
    <source>
        <dbReference type="ARBA" id="ARBA00022598"/>
    </source>
</evidence>
<organism evidence="10 11">
    <name type="scientific">Volucribacter psittacicida</name>
    <dbReference type="NCBI Taxonomy" id="203482"/>
    <lineage>
        <taxon>Bacteria</taxon>
        <taxon>Pseudomonadati</taxon>
        <taxon>Pseudomonadota</taxon>
        <taxon>Gammaproteobacteria</taxon>
        <taxon>Pasteurellales</taxon>
        <taxon>Pasteurellaceae</taxon>
        <taxon>Volucribacter</taxon>
    </lineage>
</organism>
<sequence length="215" mass="23967">MTANIFFISGIDTDIGKTIATGVYAKQLMQQGYSVITQKMIQTGCQGIAQDILCHRQIQGIALTEEDKAGQTCGYLLDYPCSPHLAAKMQGINIDSKKIAKQTALLAEKYDYVLIEGAGGLAVPYDEQHTSLDYLQQYGYPLILVTSGKLGSINHTLLSLMACQQYQINVHTVIYNRYPNTDPLINQNSQQFIQNYLAKHHPACEFMLLERVEVD</sequence>
<dbReference type="InterPro" id="IPR004472">
    <property type="entry name" value="DTB_synth_BioD"/>
</dbReference>
<feature type="binding site" evidence="9">
    <location>
        <begin position="176"/>
        <end position="177"/>
    </location>
    <ligand>
        <name>ATP</name>
        <dbReference type="ChEBI" id="CHEBI:30616"/>
    </ligand>
</feature>
<dbReference type="GO" id="GO:0005829">
    <property type="term" value="C:cytosol"/>
    <property type="evidence" value="ECO:0007669"/>
    <property type="project" value="TreeGrafter"/>
</dbReference>
<evidence type="ECO:0000256" key="5">
    <source>
        <dbReference type="ARBA" id="ARBA00022756"/>
    </source>
</evidence>
<proteinExistence type="inferred from homology"/>
<dbReference type="RefSeq" id="WP_132689406.1">
    <property type="nucleotide sequence ID" value="NZ_SMFT01000002.1"/>
</dbReference>
<dbReference type="OrthoDB" id="9802097at2"/>
<evidence type="ECO:0000313" key="10">
    <source>
        <dbReference type="EMBL" id="TCJ98345.1"/>
    </source>
</evidence>
<dbReference type="Pfam" id="PF13500">
    <property type="entry name" value="AAA_26"/>
    <property type="match status" value="1"/>
</dbReference>
<feature type="binding site" evidence="9">
    <location>
        <position position="18"/>
    </location>
    <ligand>
        <name>Mg(2+)</name>
        <dbReference type="ChEBI" id="CHEBI:18420"/>
    </ligand>
</feature>
<dbReference type="AlphaFoldDB" id="A0A4V2PBR3"/>
<name>A0A4V2PBR3_9PAST</name>
<comment type="function">
    <text evidence="9">Catalyzes a mechanistically unusual reaction, the ATP-dependent insertion of CO2 between the N7 and N8 nitrogen atoms of 7,8-diaminopelargonic acid (DAPA, also called 7,8-diammoniononanoate) to form a ureido ring.</text>
</comment>
<comment type="caution">
    <text evidence="9">Lacks conserved residue(s) required for the propagation of feature annotation.</text>
</comment>
<evidence type="ECO:0000256" key="7">
    <source>
        <dbReference type="ARBA" id="ARBA00022842"/>
    </source>
</evidence>
<gene>
    <name evidence="9" type="primary">bioD</name>
    <name evidence="10" type="ORF">EV694_0737</name>
</gene>
<evidence type="ECO:0000256" key="4">
    <source>
        <dbReference type="ARBA" id="ARBA00022741"/>
    </source>
</evidence>